<accession>A0ACC2GX85</accession>
<name>A0ACC2GX85_DALPE</name>
<evidence type="ECO:0000313" key="1">
    <source>
        <dbReference type="EMBL" id="KAJ8008267.1"/>
    </source>
</evidence>
<comment type="caution">
    <text evidence="1">The sequence shown here is derived from an EMBL/GenBank/DDBJ whole genome shotgun (WGS) entry which is preliminary data.</text>
</comment>
<gene>
    <name evidence="1" type="ORF">DPEC_G00103020</name>
</gene>
<protein>
    <submittedName>
        <fullName evidence="1">Uncharacterized protein</fullName>
    </submittedName>
</protein>
<proteinExistence type="predicted"/>
<keyword evidence="2" id="KW-1185">Reference proteome</keyword>
<reference evidence="1" key="1">
    <citation type="submission" date="2021-05" db="EMBL/GenBank/DDBJ databases">
        <authorList>
            <person name="Pan Q."/>
            <person name="Jouanno E."/>
            <person name="Zahm M."/>
            <person name="Klopp C."/>
            <person name="Cabau C."/>
            <person name="Louis A."/>
            <person name="Berthelot C."/>
            <person name="Parey E."/>
            <person name="Roest Crollius H."/>
            <person name="Montfort J."/>
            <person name="Robinson-Rechavi M."/>
            <person name="Bouchez O."/>
            <person name="Lampietro C."/>
            <person name="Lopez Roques C."/>
            <person name="Donnadieu C."/>
            <person name="Postlethwait J."/>
            <person name="Bobe J."/>
            <person name="Dillon D."/>
            <person name="Chandos A."/>
            <person name="von Hippel F."/>
            <person name="Guiguen Y."/>
        </authorList>
    </citation>
    <scope>NUCLEOTIDE SEQUENCE</scope>
    <source>
        <strain evidence="1">YG-Jan2019</strain>
    </source>
</reference>
<evidence type="ECO:0000313" key="2">
    <source>
        <dbReference type="Proteomes" id="UP001157502"/>
    </source>
</evidence>
<sequence>MSYWAMICSEELICSGSLPMRQISIPSLAPTPTYCTHTHSAIRLSPLPPAFSQLRVSPTTHVNSYAYNYDRNVHLQLSPEEICMVLTDSAKRSQIWE</sequence>
<organism evidence="1 2">
    <name type="scientific">Dallia pectoralis</name>
    <name type="common">Alaska blackfish</name>
    <dbReference type="NCBI Taxonomy" id="75939"/>
    <lineage>
        <taxon>Eukaryota</taxon>
        <taxon>Metazoa</taxon>
        <taxon>Chordata</taxon>
        <taxon>Craniata</taxon>
        <taxon>Vertebrata</taxon>
        <taxon>Euteleostomi</taxon>
        <taxon>Actinopterygii</taxon>
        <taxon>Neopterygii</taxon>
        <taxon>Teleostei</taxon>
        <taxon>Protacanthopterygii</taxon>
        <taxon>Esociformes</taxon>
        <taxon>Umbridae</taxon>
        <taxon>Dallia</taxon>
    </lineage>
</organism>
<dbReference type="Proteomes" id="UP001157502">
    <property type="component" value="Chromosome 8"/>
</dbReference>
<dbReference type="EMBL" id="CM055735">
    <property type="protein sequence ID" value="KAJ8008267.1"/>
    <property type="molecule type" value="Genomic_DNA"/>
</dbReference>